<evidence type="ECO:0000313" key="1">
    <source>
        <dbReference type="EMBL" id="KER18425.1"/>
    </source>
</evidence>
<protein>
    <submittedName>
        <fullName evidence="1">Uncharacterized protein</fullName>
    </submittedName>
</protein>
<sequence>MKYFVRRLYSWIMNTALKDPSDWSSVKIRNYQVIVRLRMGDSVLSSQLDGRKERASNKLTYSCSCLRLPSDSDPTSYCL</sequence>
<name>A0A074Z527_OPIVI</name>
<feature type="non-terminal residue" evidence="1">
    <location>
        <position position="79"/>
    </location>
</feature>
<keyword evidence="2" id="KW-1185">Reference proteome</keyword>
<dbReference type="GeneID" id="20330230"/>
<gene>
    <name evidence="1" type="ORF">T265_16065</name>
</gene>
<dbReference type="CTD" id="20330230"/>
<dbReference type="AlphaFoldDB" id="A0A074Z527"/>
<dbReference type="KEGG" id="ovi:T265_16065"/>
<dbReference type="EMBL" id="KL601512">
    <property type="protein sequence ID" value="KER18425.1"/>
    <property type="molecule type" value="Genomic_DNA"/>
</dbReference>
<proteinExistence type="predicted"/>
<dbReference type="RefSeq" id="XP_009177828.1">
    <property type="nucleotide sequence ID" value="XM_009179564.1"/>
</dbReference>
<evidence type="ECO:0000313" key="2">
    <source>
        <dbReference type="Proteomes" id="UP000054324"/>
    </source>
</evidence>
<dbReference type="Proteomes" id="UP000054324">
    <property type="component" value="Unassembled WGS sequence"/>
</dbReference>
<reference evidence="1 2" key="1">
    <citation type="submission" date="2013-11" db="EMBL/GenBank/DDBJ databases">
        <title>Opisthorchis viverrini - life in the bile duct.</title>
        <authorList>
            <person name="Young N.D."/>
            <person name="Nagarajan N."/>
            <person name="Lin S.J."/>
            <person name="Korhonen P.K."/>
            <person name="Jex A.R."/>
            <person name="Hall R.S."/>
            <person name="Safavi-Hemami H."/>
            <person name="Kaewkong W."/>
            <person name="Bertrand D."/>
            <person name="Gao S."/>
            <person name="Seet Q."/>
            <person name="Wongkham S."/>
            <person name="Teh B.T."/>
            <person name="Wongkham C."/>
            <person name="Intapan P.M."/>
            <person name="Maleewong W."/>
            <person name="Yang X."/>
            <person name="Hu M."/>
            <person name="Wang Z."/>
            <person name="Hofmann A."/>
            <person name="Sternberg P.W."/>
            <person name="Tan P."/>
            <person name="Wang J."/>
            <person name="Gasser R.B."/>
        </authorList>
    </citation>
    <scope>NUCLEOTIDE SEQUENCE [LARGE SCALE GENOMIC DNA]</scope>
</reference>
<accession>A0A074Z527</accession>
<organism evidence="1 2">
    <name type="scientific">Opisthorchis viverrini</name>
    <name type="common">Southeast Asian liver fluke</name>
    <dbReference type="NCBI Taxonomy" id="6198"/>
    <lineage>
        <taxon>Eukaryota</taxon>
        <taxon>Metazoa</taxon>
        <taxon>Spiralia</taxon>
        <taxon>Lophotrochozoa</taxon>
        <taxon>Platyhelminthes</taxon>
        <taxon>Trematoda</taxon>
        <taxon>Digenea</taxon>
        <taxon>Opisthorchiida</taxon>
        <taxon>Opisthorchiata</taxon>
        <taxon>Opisthorchiidae</taxon>
        <taxon>Opisthorchis</taxon>
    </lineage>
</organism>